<dbReference type="Proteomes" id="UP000037069">
    <property type="component" value="Unassembled WGS sequence"/>
</dbReference>
<dbReference type="InterPro" id="IPR000917">
    <property type="entry name" value="Sulfatase_N"/>
</dbReference>
<name>A0A0L0CJQ9_LUCCU</name>
<dbReference type="OrthoDB" id="103349at2759"/>
<evidence type="ECO:0000313" key="9">
    <source>
        <dbReference type="EMBL" id="KNC32643.1"/>
    </source>
</evidence>
<keyword evidence="7" id="KW-0732">Signal</keyword>
<dbReference type="SUPFAM" id="SSF53649">
    <property type="entry name" value="Alkaline phosphatase-like"/>
    <property type="match status" value="2"/>
</dbReference>
<sequence>MFLKAWTFLYIIYWGFGNILTKDIPDTRPNIVLIMTDDMGLDDTSFRGGKEFLTPNIDALAYHGKILNRLYTPPMCTPSRAALMTGLYPIRTGTQHHVILNEDPWGILDNITSMAEIFQAEGYSTNLVGKWHLGMGRKEFTPTYKGFDTHYGYWGAYIDYFRMRSQMPSNYSLGYDFRRNMELECPPEGSYVTDLFTREAESIILKNKGQPLLLVVNHLAVHTANDDEPLQAPQDEIDKFDYIPDIRRRTYAAMTSKLDESVGRIVKALDKTNQLKNSIIIFYSDNGAPSVGLFSNTGSNWPLRGQKNSPWEGGIRVTGAIWSPLLKNKASIYQPPIYVGDFLPTLAAAAKIPLETWQLQLDGLNHWPDLVASKTNTLITTNSDREIVHMLNEIYHVKSFMKGQYKYIKGTTKEGQYDHVLLERNPNVTDPREANYVDVIQNSLVSLAVAKFDESPLSASKIESLRTQAQVECGQQLHTTCNPLQEECLFNIWQDPCEQNNLARNPEYQDKLNEMKQRLEELRQLAITPRVGGSQIDNDPSRHDCTWVNFLQEPVKNCTQHYVILNEDPWEIFQVEGYSTNLVGKWHLGMGRKEFTPTYKGFDTHYGYWGAYIDYFRMRSQMPSNYSLGYDFRRNMELECPPEGSYAPPLTSLRFNVLTALSHLYENQIHDEALSIIWLIIINYKCVPSLGWKH</sequence>
<keyword evidence="10" id="KW-1185">Reference proteome</keyword>
<feature type="domain" description="Sulfatase N-terminal" evidence="8">
    <location>
        <begin position="29"/>
        <end position="351"/>
    </location>
</feature>
<reference evidence="9 10" key="1">
    <citation type="journal article" date="2015" name="Nat. Commun.">
        <title>Lucilia cuprina genome unlocks parasitic fly biology to underpin future interventions.</title>
        <authorList>
            <person name="Anstead C.A."/>
            <person name="Korhonen P.K."/>
            <person name="Young N.D."/>
            <person name="Hall R.S."/>
            <person name="Jex A.R."/>
            <person name="Murali S.C."/>
            <person name="Hughes D.S."/>
            <person name="Lee S.F."/>
            <person name="Perry T."/>
            <person name="Stroehlein A.J."/>
            <person name="Ansell B.R."/>
            <person name="Breugelmans B."/>
            <person name="Hofmann A."/>
            <person name="Qu J."/>
            <person name="Dugan S."/>
            <person name="Lee S.L."/>
            <person name="Chao H."/>
            <person name="Dinh H."/>
            <person name="Han Y."/>
            <person name="Doddapaneni H.V."/>
            <person name="Worley K.C."/>
            <person name="Muzny D.M."/>
            <person name="Ioannidis P."/>
            <person name="Waterhouse R.M."/>
            <person name="Zdobnov E.M."/>
            <person name="James P.J."/>
            <person name="Bagnall N.H."/>
            <person name="Kotze A.C."/>
            <person name="Gibbs R.A."/>
            <person name="Richards S."/>
            <person name="Batterham P."/>
            <person name="Gasser R.B."/>
        </authorList>
    </citation>
    <scope>NUCLEOTIDE SEQUENCE [LARGE SCALE GENOMIC DNA]</scope>
    <source>
        <strain evidence="9 10">LS</strain>
        <tissue evidence="9">Full body</tissue>
    </source>
</reference>
<keyword evidence="5" id="KW-0106">Calcium</keyword>
<dbReference type="Gene3D" id="3.30.1120.10">
    <property type="match status" value="1"/>
</dbReference>
<dbReference type="PANTHER" id="PTHR10342:SF264">
    <property type="entry name" value="MIP05773P-RELATED"/>
    <property type="match status" value="1"/>
</dbReference>
<comment type="cofactor">
    <cofactor evidence="1">
        <name>Ca(2+)</name>
        <dbReference type="ChEBI" id="CHEBI:29108"/>
    </cofactor>
</comment>
<evidence type="ECO:0000256" key="7">
    <source>
        <dbReference type="SAM" id="SignalP"/>
    </source>
</evidence>
<dbReference type="GO" id="GO:0008484">
    <property type="term" value="F:sulfuric ester hydrolase activity"/>
    <property type="evidence" value="ECO:0007669"/>
    <property type="project" value="InterPro"/>
</dbReference>
<dbReference type="Pfam" id="PF00884">
    <property type="entry name" value="Sulfatase"/>
    <property type="match status" value="1"/>
</dbReference>
<dbReference type="AlphaFoldDB" id="A0A0L0CJQ9"/>
<dbReference type="EMBL" id="JRES01000296">
    <property type="protein sequence ID" value="KNC32643.1"/>
    <property type="molecule type" value="Genomic_DNA"/>
</dbReference>
<evidence type="ECO:0000256" key="6">
    <source>
        <dbReference type="ARBA" id="ARBA00023180"/>
    </source>
</evidence>
<dbReference type="STRING" id="7375.A0A0L0CJQ9"/>
<organism evidence="9 10">
    <name type="scientific">Lucilia cuprina</name>
    <name type="common">Green bottle fly</name>
    <name type="synonym">Australian sheep blowfly</name>
    <dbReference type="NCBI Taxonomy" id="7375"/>
    <lineage>
        <taxon>Eukaryota</taxon>
        <taxon>Metazoa</taxon>
        <taxon>Ecdysozoa</taxon>
        <taxon>Arthropoda</taxon>
        <taxon>Hexapoda</taxon>
        <taxon>Insecta</taxon>
        <taxon>Pterygota</taxon>
        <taxon>Neoptera</taxon>
        <taxon>Endopterygota</taxon>
        <taxon>Diptera</taxon>
        <taxon>Brachycera</taxon>
        <taxon>Muscomorpha</taxon>
        <taxon>Oestroidea</taxon>
        <taxon>Calliphoridae</taxon>
        <taxon>Luciliinae</taxon>
        <taxon>Lucilia</taxon>
    </lineage>
</organism>
<dbReference type="OMA" id="YGYWGAY"/>
<keyword evidence="4" id="KW-0378">Hydrolase</keyword>
<evidence type="ECO:0000256" key="1">
    <source>
        <dbReference type="ARBA" id="ARBA00001913"/>
    </source>
</evidence>
<dbReference type="PROSITE" id="PS00149">
    <property type="entry name" value="SULFATASE_2"/>
    <property type="match status" value="2"/>
</dbReference>
<proteinExistence type="inferred from homology"/>
<evidence type="ECO:0000256" key="5">
    <source>
        <dbReference type="ARBA" id="ARBA00022837"/>
    </source>
</evidence>
<dbReference type="InterPro" id="IPR024607">
    <property type="entry name" value="Sulfatase_CS"/>
</dbReference>
<comment type="similarity">
    <text evidence="2">Belongs to the sulfatase family.</text>
</comment>
<keyword evidence="3" id="KW-0479">Metal-binding</keyword>
<keyword evidence="6" id="KW-0325">Glycoprotein</keyword>
<evidence type="ECO:0000256" key="3">
    <source>
        <dbReference type="ARBA" id="ARBA00022723"/>
    </source>
</evidence>
<evidence type="ECO:0000256" key="4">
    <source>
        <dbReference type="ARBA" id="ARBA00022801"/>
    </source>
</evidence>
<evidence type="ECO:0000313" key="10">
    <source>
        <dbReference type="Proteomes" id="UP000037069"/>
    </source>
</evidence>
<evidence type="ECO:0000256" key="2">
    <source>
        <dbReference type="ARBA" id="ARBA00008779"/>
    </source>
</evidence>
<dbReference type="CDD" id="cd16029">
    <property type="entry name" value="4-S"/>
    <property type="match status" value="1"/>
</dbReference>
<feature type="chain" id="PRO_5005536529" description="Sulfatase N-terminal domain-containing protein" evidence="7">
    <location>
        <begin position="22"/>
        <end position="694"/>
    </location>
</feature>
<dbReference type="GO" id="GO:0046872">
    <property type="term" value="F:metal ion binding"/>
    <property type="evidence" value="ECO:0007669"/>
    <property type="project" value="UniProtKB-KW"/>
</dbReference>
<dbReference type="InterPro" id="IPR047115">
    <property type="entry name" value="ARSB"/>
</dbReference>
<dbReference type="PROSITE" id="PS00523">
    <property type="entry name" value="SULFATASE_1"/>
    <property type="match status" value="1"/>
</dbReference>
<dbReference type="PANTHER" id="PTHR10342">
    <property type="entry name" value="ARYLSULFATASE"/>
    <property type="match status" value="1"/>
</dbReference>
<dbReference type="InterPro" id="IPR017850">
    <property type="entry name" value="Alkaline_phosphatase_core_sf"/>
</dbReference>
<gene>
    <name evidence="9" type="ORF">FF38_13205</name>
</gene>
<evidence type="ECO:0000259" key="8">
    <source>
        <dbReference type="Pfam" id="PF00884"/>
    </source>
</evidence>
<accession>A0A0L0CJQ9</accession>
<protein>
    <recommendedName>
        <fullName evidence="8">Sulfatase N-terminal domain-containing protein</fullName>
    </recommendedName>
</protein>
<feature type="signal peptide" evidence="7">
    <location>
        <begin position="1"/>
        <end position="21"/>
    </location>
</feature>
<comment type="caution">
    <text evidence="9">The sequence shown here is derived from an EMBL/GenBank/DDBJ whole genome shotgun (WGS) entry which is preliminary data.</text>
</comment>
<dbReference type="Gene3D" id="3.40.720.10">
    <property type="entry name" value="Alkaline Phosphatase, subunit A"/>
    <property type="match status" value="2"/>
</dbReference>